<proteinExistence type="predicted"/>
<dbReference type="Proteomes" id="UP001465976">
    <property type="component" value="Unassembled WGS sequence"/>
</dbReference>
<evidence type="ECO:0000256" key="1">
    <source>
        <dbReference type="SAM" id="MobiDB-lite"/>
    </source>
</evidence>
<accession>A0ABR3EYN0</accession>
<evidence type="ECO:0000313" key="3">
    <source>
        <dbReference type="Proteomes" id="UP001465976"/>
    </source>
</evidence>
<feature type="compositionally biased region" description="Pro residues" evidence="1">
    <location>
        <begin position="151"/>
        <end position="161"/>
    </location>
</feature>
<name>A0ABR3EYN0_9AGAR</name>
<dbReference type="EMBL" id="JBAHYK010001467">
    <property type="protein sequence ID" value="KAL0567894.1"/>
    <property type="molecule type" value="Genomic_DNA"/>
</dbReference>
<reference evidence="2 3" key="1">
    <citation type="submission" date="2024-02" db="EMBL/GenBank/DDBJ databases">
        <title>A draft genome for the cacao thread blight pathogen Marasmius crinis-equi.</title>
        <authorList>
            <person name="Cohen S.P."/>
            <person name="Baruah I.K."/>
            <person name="Amoako-Attah I."/>
            <person name="Bukari Y."/>
            <person name="Meinhardt L.W."/>
            <person name="Bailey B.A."/>
        </authorList>
    </citation>
    <scope>NUCLEOTIDE SEQUENCE [LARGE SCALE GENOMIC DNA]</scope>
    <source>
        <strain evidence="2 3">GH-76</strain>
    </source>
</reference>
<keyword evidence="3" id="KW-1185">Reference proteome</keyword>
<feature type="region of interest" description="Disordered" evidence="1">
    <location>
        <begin position="142"/>
        <end position="216"/>
    </location>
</feature>
<organism evidence="2 3">
    <name type="scientific">Marasmius crinis-equi</name>
    <dbReference type="NCBI Taxonomy" id="585013"/>
    <lineage>
        <taxon>Eukaryota</taxon>
        <taxon>Fungi</taxon>
        <taxon>Dikarya</taxon>
        <taxon>Basidiomycota</taxon>
        <taxon>Agaricomycotina</taxon>
        <taxon>Agaricomycetes</taxon>
        <taxon>Agaricomycetidae</taxon>
        <taxon>Agaricales</taxon>
        <taxon>Marasmiineae</taxon>
        <taxon>Marasmiaceae</taxon>
        <taxon>Marasmius</taxon>
    </lineage>
</organism>
<comment type="caution">
    <text evidence="2">The sequence shown here is derived from an EMBL/GenBank/DDBJ whole genome shotgun (WGS) entry which is preliminary data.</text>
</comment>
<feature type="compositionally biased region" description="Low complexity" evidence="1">
    <location>
        <begin position="162"/>
        <end position="174"/>
    </location>
</feature>
<protein>
    <submittedName>
        <fullName evidence="2">Uncharacterized protein</fullName>
    </submittedName>
</protein>
<feature type="compositionally biased region" description="Basic residues" evidence="1">
    <location>
        <begin position="176"/>
        <end position="192"/>
    </location>
</feature>
<evidence type="ECO:0000313" key="2">
    <source>
        <dbReference type="EMBL" id="KAL0567894.1"/>
    </source>
</evidence>
<gene>
    <name evidence="2" type="ORF">V5O48_014101</name>
</gene>
<sequence>MTCTSPEILDGGIFRIPDEVTGELREVRVTVEENRIVHFLMDPLVDRSALGPVWVRCLPCGKRVGLKGNTRFHPDRWLAHRGSCVYAQDALKTMEREGRFRPTRPLGSLLYADKSEDKQEALRARGVYSRNMLLLRQIAHSEAKSGRSPWTAPPSPPPLLRPLPLRSGPSTSSSVHPHHQHQHHQHQHHHQQRASEMTRPRNDSLTLPPLQNNPPAPVLLPSVQEVMMHANQSRAGARLHSRAYDAPRVYRQ</sequence>